<dbReference type="OrthoDB" id="7631416at2"/>
<reference evidence="12 13" key="1">
    <citation type="submission" date="2018-08" db="EMBL/GenBank/DDBJ databases">
        <title>Parvularcula sp. SM1705, isolated from surface water of the South Sea China.</title>
        <authorList>
            <person name="Sun L."/>
        </authorList>
    </citation>
    <scope>NUCLEOTIDE SEQUENCE [LARGE SCALE GENOMIC DNA]</scope>
    <source>
        <strain evidence="12 13">SM1705</strain>
    </source>
</reference>
<evidence type="ECO:0000313" key="13">
    <source>
        <dbReference type="Proteomes" id="UP000264589"/>
    </source>
</evidence>
<evidence type="ECO:0000313" key="12">
    <source>
        <dbReference type="EMBL" id="RFB01641.1"/>
    </source>
</evidence>
<feature type="transmembrane region" description="Helical" evidence="10">
    <location>
        <begin position="34"/>
        <end position="53"/>
    </location>
</feature>
<dbReference type="Pfam" id="PF11356">
    <property type="entry name" value="T2SSC"/>
    <property type="match status" value="1"/>
</dbReference>
<proteinExistence type="predicted"/>
<dbReference type="Gene3D" id="2.30.30.830">
    <property type="match status" value="1"/>
</dbReference>
<name>A0A371R855_9PROT</name>
<evidence type="ECO:0000256" key="9">
    <source>
        <dbReference type="SAM" id="MobiDB-lite"/>
    </source>
</evidence>
<dbReference type="SUPFAM" id="SSF50156">
    <property type="entry name" value="PDZ domain-like"/>
    <property type="match status" value="1"/>
</dbReference>
<dbReference type="InterPro" id="IPR036034">
    <property type="entry name" value="PDZ_sf"/>
</dbReference>
<feature type="domain" description="Type II secretion system protein GspC N-terminal" evidence="11">
    <location>
        <begin position="40"/>
        <end position="167"/>
    </location>
</feature>
<evidence type="ECO:0000256" key="10">
    <source>
        <dbReference type="SAM" id="Phobius"/>
    </source>
</evidence>
<evidence type="ECO:0000256" key="2">
    <source>
        <dbReference type="ARBA" id="ARBA00022448"/>
    </source>
</evidence>
<keyword evidence="7 10" id="KW-1133">Transmembrane helix</keyword>
<evidence type="ECO:0000256" key="6">
    <source>
        <dbReference type="ARBA" id="ARBA00022927"/>
    </source>
</evidence>
<keyword evidence="2" id="KW-0813">Transport</keyword>
<dbReference type="Proteomes" id="UP000264589">
    <property type="component" value="Unassembled WGS sequence"/>
</dbReference>
<evidence type="ECO:0000256" key="7">
    <source>
        <dbReference type="ARBA" id="ARBA00022989"/>
    </source>
</evidence>
<gene>
    <name evidence="12" type="ORF">DX908_15305</name>
</gene>
<comment type="caution">
    <text evidence="12">The sequence shown here is derived from an EMBL/GenBank/DDBJ whole genome shotgun (WGS) entry which is preliminary data.</text>
</comment>
<dbReference type="GO" id="GO:0015031">
    <property type="term" value="P:protein transport"/>
    <property type="evidence" value="ECO:0007669"/>
    <property type="project" value="UniProtKB-KW"/>
</dbReference>
<evidence type="ECO:0000256" key="1">
    <source>
        <dbReference type="ARBA" id="ARBA00004533"/>
    </source>
</evidence>
<keyword evidence="6" id="KW-0653">Protein transport</keyword>
<accession>A0A371R855</accession>
<dbReference type="Gene3D" id="2.30.42.10">
    <property type="match status" value="1"/>
</dbReference>
<dbReference type="EMBL" id="QUQO01000002">
    <property type="protein sequence ID" value="RFB01641.1"/>
    <property type="molecule type" value="Genomic_DNA"/>
</dbReference>
<protein>
    <recommendedName>
        <fullName evidence="11">Type II secretion system protein GspC N-terminal domain-containing protein</fullName>
    </recommendedName>
</protein>
<evidence type="ECO:0000256" key="3">
    <source>
        <dbReference type="ARBA" id="ARBA00022475"/>
    </source>
</evidence>
<feature type="region of interest" description="Disordered" evidence="9">
    <location>
        <begin position="1"/>
        <end position="27"/>
    </location>
</feature>
<dbReference type="RefSeq" id="WP_116393357.1">
    <property type="nucleotide sequence ID" value="NZ_QUQO01000002.1"/>
</dbReference>
<dbReference type="GO" id="GO:0005886">
    <property type="term" value="C:plasma membrane"/>
    <property type="evidence" value="ECO:0007669"/>
    <property type="project" value="UniProtKB-SubCell"/>
</dbReference>
<keyword evidence="8 10" id="KW-0472">Membrane</keyword>
<evidence type="ECO:0000259" key="11">
    <source>
        <dbReference type="Pfam" id="PF11356"/>
    </source>
</evidence>
<keyword evidence="5 10" id="KW-0812">Transmembrane</keyword>
<evidence type="ECO:0000256" key="5">
    <source>
        <dbReference type="ARBA" id="ARBA00022692"/>
    </source>
</evidence>
<feature type="region of interest" description="Disordered" evidence="9">
    <location>
        <begin position="168"/>
        <end position="187"/>
    </location>
</feature>
<dbReference type="InterPro" id="IPR024961">
    <property type="entry name" value="T2SS_GspC_N"/>
</dbReference>
<comment type="subcellular location">
    <subcellularLocation>
        <location evidence="1">Cell inner membrane</location>
    </subcellularLocation>
</comment>
<sequence>MAGRVAMDGAESAAVPNAGAGETSRKTDSRLPRLVVTGGLVVLLAVLFVRFVYSLITPLPHPPATPPAIAESGPQTDLTIFSRFDPFEGNVPAPEAAPIETAEETRLNLKLFGTFLGDTPSAIVQGTDNRQGVYFLGDEITSGVTIREIRPNQILLDRRGALETLTLENRDAGPSGGSMRGTAPRLPGGVNTGSLGELADIVRIQPGPDGRGFLLYAGRKPELFAASGLQDGDHLISIDGERLHGNMSRLSSLPILLASEPVIVTVERAGTPLEVEIDLTGLTP</sequence>
<dbReference type="FunCoup" id="A0A371R855">
    <property type="interactions" value="22"/>
</dbReference>
<organism evidence="12 13">
    <name type="scientific">Parvularcula marina</name>
    <dbReference type="NCBI Taxonomy" id="2292771"/>
    <lineage>
        <taxon>Bacteria</taxon>
        <taxon>Pseudomonadati</taxon>
        <taxon>Pseudomonadota</taxon>
        <taxon>Alphaproteobacteria</taxon>
        <taxon>Parvularculales</taxon>
        <taxon>Parvularculaceae</taxon>
        <taxon>Parvularcula</taxon>
    </lineage>
</organism>
<keyword evidence="4" id="KW-0997">Cell inner membrane</keyword>
<dbReference type="AlphaFoldDB" id="A0A371R855"/>
<evidence type="ECO:0000256" key="8">
    <source>
        <dbReference type="ARBA" id="ARBA00023136"/>
    </source>
</evidence>
<dbReference type="InParanoid" id="A0A371R855"/>
<keyword evidence="3" id="KW-1003">Cell membrane</keyword>
<evidence type="ECO:0000256" key="4">
    <source>
        <dbReference type="ARBA" id="ARBA00022519"/>
    </source>
</evidence>
<keyword evidence="13" id="KW-1185">Reference proteome</keyword>